<reference evidence="2 3" key="1">
    <citation type="journal article" date="2008" name="J. Bacteriol.">
        <title>The genome of Heliobacterium modesticaldum, a phototrophic representative of the Firmicutes containing the simplest photosynthetic apparatus.</title>
        <authorList>
            <person name="Sattley W.M."/>
            <person name="Madigan M.T."/>
            <person name="Swingley W.D."/>
            <person name="Cheung P.C."/>
            <person name="Clocksin K.M."/>
            <person name="Conrad A.L."/>
            <person name="Dejesa L.C."/>
            <person name="Honchak B.M."/>
            <person name="Jung D.O."/>
            <person name="Karbach L.E."/>
            <person name="Kurdoglu A."/>
            <person name="Lahiri S."/>
            <person name="Mastrian S.D."/>
            <person name="Page L.E."/>
            <person name="Taylor H.L."/>
            <person name="Wang Z.T."/>
            <person name="Raymond J."/>
            <person name="Chen M."/>
            <person name="Blankenship R.E."/>
            <person name="Touchman J.W."/>
        </authorList>
    </citation>
    <scope>NUCLEOTIDE SEQUENCE [LARGE SCALE GENOMIC DNA]</scope>
    <source>
        <strain evidence="3">ATCC 51547 / Ice1</strain>
    </source>
</reference>
<dbReference type="AlphaFoldDB" id="B0TBI3"/>
<dbReference type="KEGG" id="hmo:HM1_2667"/>
<evidence type="ECO:0000313" key="2">
    <source>
        <dbReference type="EMBL" id="ABZ85196.1"/>
    </source>
</evidence>
<feature type="compositionally biased region" description="Basic and acidic residues" evidence="1">
    <location>
        <begin position="9"/>
        <end position="39"/>
    </location>
</feature>
<accession>B0TBI3</accession>
<gene>
    <name evidence="2" type="ORF">HM1_2667</name>
</gene>
<dbReference type="HOGENOM" id="CLU_3310768_0_0_9"/>
<evidence type="ECO:0000256" key="1">
    <source>
        <dbReference type="SAM" id="MobiDB-lite"/>
    </source>
</evidence>
<sequence>MSFPLSDQRALDEGAKKGQTEKEKEHNEQKCHPLEQEKA</sequence>
<proteinExistence type="predicted"/>
<feature type="region of interest" description="Disordered" evidence="1">
    <location>
        <begin position="1"/>
        <end position="39"/>
    </location>
</feature>
<name>B0TBI3_HELMI</name>
<dbReference type="STRING" id="498761.HM1_2667"/>
<evidence type="ECO:0000313" key="3">
    <source>
        <dbReference type="Proteomes" id="UP000008550"/>
    </source>
</evidence>
<dbReference type="EMBL" id="CP000930">
    <property type="protein sequence ID" value="ABZ85196.1"/>
    <property type="molecule type" value="Genomic_DNA"/>
</dbReference>
<protein>
    <submittedName>
        <fullName evidence="2">Uncharacterized protein</fullName>
    </submittedName>
</protein>
<organism evidence="2 3">
    <name type="scientific">Heliobacterium modesticaldum (strain ATCC 51547 / Ice1)</name>
    <dbReference type="NCBI Taxonomy" id="498761"/>
    <lineage>
        <taxon>Bacteria</taxon>
        <taxon>Bacillati</taxon>
        <taxon>Bacillota</taxon>
        <taxon>Clostridia</taxon>
        <taxon>Eubacteriales</taxon>
        <taxon>Heliobacteriaceae</taxon>
        <taxon>Heliomicrobium</taxon>
    </lineage>
</organism>
<keyword evidence="3" id="KW-1185">Reference proteome</keyword>
<dbReference type="Proteomes" id="UP000008550">
    <property type="component" value="Chromosome"/>
</dbReference>